<dbReference type="PRINTS" id="PR00344">
    <property type="entry name" value="BCTRLSENSOR"/>
</dbReference>
<dbReference type="CDD" id="cd00082">
    <property type="entry name" value="HisKA"/>
    <property type="match status" value="1"/>
</dbReference>
<dbReference type="InterPro" id="IPR004358">
    <property type="entry name" value="Sig_transdc_His_kin-like_C"/>
</dbReference>
<dbReference type="AlphaFoldDB" id="L9X513"/>
<dbReference type="GO" id="GO:0000155">
    <property type="term" value="F:phosphorelay sensor kinase activity"/>
    <property type="evidence" value="ECO:0007669"/>
    <property type="project" value="InterPro"/>
</dbReference>
<keyword evidence="5 10" id="KW-0418">Kinase</keyword>
<dbReference type="PANTHER" id="PTHR43304:SF1">
    <property type="entry name" value="PAC DOMAIN-CONTAINING PROTEIN"/>
    <property type="match status" value="1"/>
</dbReference>
<dbReference type="InterPro" id="IPR003594">
    <property type="entry name" value="HATPase_dom"/>
</dbReference>
<dbReference type="InterPro" id="IPR000014">
    <property type="entry name" value="PAS"/>
</dbReference>
<dbReference type="PROSITE" id="PS50112">
    <property type="entry name" value="PAS"/>
    <property type="match status" value="3"/>
</dbReference>
<dbReference type="SUPFAM" id="SSF47384">
    <property type="entry name" value="Homodimeric domain of signal transducing histidine kinase"/>
    <property type="match status" value="1"/>
</dbReference>
<dbReference type="Proteomes" id="UP000011688">
    <property type="component" value="Unassembled WGS sequence"/>
</dbReference>
<evidence type="ECO:0000259" key="8">
    <source>
        <dbReference type="PROSITE" id="PS50112"/>
    </source>
</evidence>
<accession>L9X513</accession>
<dbReference type="eggNOG" id="arCOG06796">
    <property type="taxonomic scope" value="Archaea"/>
</dbReference>
<dbReference type="Gene3D" id="3.30.450.20">
    <property type="entry name" value="PAS domain"/>
    <property type="match status" value="5"/>
</dbReference>
<dbReference type="PROSITE" id="PS50109">
    <property type="entry name" value="HIS_KIN"/>
    <property type="match status" value="1"/>
</dbReference>
<dbReference type="RefSeq" id="WP_005556797.1">
    <property type="nucleotide sequence ID" value="NZ_AOIB01000026.1"/>
</dbReference>
<dbReference type="NCBIfam" id="TIGR00229">
    <property type="entry name" value="sensory_box"/>
    <property type="match status" value="5"/>
</dbReference>
<dbReference type="PROSITE" id="PS50113">
    <property type="entry name" value="PAC"/>
    <property type="match status" value="3"/>
</dbReference>
<dbReference type="InterPro" id="IPR005467">
    <property type="entry name" value="His_kinase_dom"/>
</dbReference>
<feature type="domain" description="PAC" evidence="9">
    <location>
        <begin position="345"/>
        <end position="396"/>
    </location>
</feature>
<dbReference type="PATRIC" id="fig|1227497.3.peg.2633"/>
<feature type="domain" description="PAS" evidence="8">
    <location>
        <begin position="21"/>
        <end position="102"/>
    </location>
</feature>
<dbReference type="PANTHER" id="PTHR43304">
    <property type="entry name" value="PHYTOCHROME-LIKE PROTEIN CPH1"/>
    <property type="match status" value="1"/>
</dbReference>
<evidence type="ECO:0000256" key="6">
    <source>
        <dbReference type="SAM" id="MobiDB-lite"/>
    </source>
</evidence>
<gene>
    <name evidence="10" type="ORF">C491_12755</name>
</gene>
<dbReference type="eggNOG" id="arCOG02350">
    <property type="taxonomic scope" value="Archaea"/>
</dbReference>
<dbReference type="SMART" id="SM00086">
    <property type="entry name" value="PAC"/>
    <property type="match status" value="3"/>
</dbReference>
<dbReference type="SMART" id="SM00388">
    <property type="entry name" value="HisKA"/>
    <property type="match status" value="1"/>
</dbReference>
<feature type="domain" description="PAC" evidence="9">
    <location>
        <begin position="474"/>
        <end position="526"/>
    </location>
</feature>
<dbReference type="InterPro" id="IPR000700">
    <property type="entry name" value="PAS-assoc_C"/>
</dbReference>
<feature type="compositionally biased region" description="Basic and acidic residues" evidence="6">
    <location>
        <begin position="140"/>
        <end position="150"/>
    </location>
</feature>
<dbReference type="Pfam" id="PF00989">
    <property type="entry name" value="PAS"/>
    <property type="match status" value="1"/>
</dbReference>
<name>L9X513_9EURY</name>
<dbReference type="InterPro" id="IPR013767">
    <property type="entry name" value="PAS_fold"/>
</dbReference>
<organism evidence="10 11">
    <name type="scientific">Natronococcus amylolyticus DSM 10524</name>
    <dbReference type="NCBI Taxonomy" id="1227497"/>
    <lineage>
        <taxon>Archaea</taxon>
        <taxon>Methanobacteriati</taxon>
        <taxon>Methanobacteriota</taxon>
        <taxon>Stenosarchaea group</taxon>
        <taxon>Halobacteria</taxon>
        <taxon>Halobacteriales</taxon>
        <taxon>Natrialbaceae</taxon>
        <taxon>Natronococcus</taxon>
    </lineage>
</organism>
<dbReference type="Pfam" id="PF08447">
    <property type="entry name" value="PAS_3"/>
    <property type="match status" value="1"/>
</dbReference>
<dbReference type="Gene3D" id="2.10.70.100">
    <property type="match status" value="1"/>
</dbReference>
<comment type="catalytic activity">
    <reaction evidence="1">
        <text>ATP + protein L-histidine = ADP + protein N-phospho-L-histidine.</text>
        <dbReference type="EC" id="2.7.13.3"/>
    </reaction>
</comment>
<dbReference type="Pfam" id="PF02518">
    <property type="entry name" value="HATPase_c"/>
    <property type="match status" value="1"/>
</dbReference>
<reference evidence="10 11" key="1">
    <citation type="journal article" date="2014" name="PLoS Genet.">
        <title>Phylogenetically driven sequencing of extremely halophilic archaea reveals strategies for static and dynamic osmo-response.</title>
        <authorList>
            <person name="Becker E.A."/>
            <person name="Seitzer P.M."/>
            <person name="Tritt A."/>
            <person name="Larsen D."/>
            <person name="Krusor M."/>
            <person name="Yao A.I."/>
            <person name="Wu D."/>
            <person name="Madern D."/>
            <person name="Eisen J.A."/>
            <person name="Darling A.E."/>
            <person name="Facciotti M.T."/>
        </authorList>
    </citation>
    <scope>NUCLEOTIDE SEQUENCE [LARGE SCALE GENOMIC DNA]</scope>
    <source>
        <strain evidence="10 11">DSM 10524</strain>
    </source>
</reference>
<dbReference type="SUPFAM" id="SSF55874">
    <property type="entry name" value="ATPase domain of HSP90 chaperone/DNA topoisomerase II/histidine kinase"/>
    <property type="match status" value="1"/>
</dbReference>
<keyword evidence="4" id="KW-0808">Transferase</keyword>
<dbReference type="Pfam" id="PF00512">
    <property type="entry name" value="HisKA"/>
    <property type="match status" value="1"/>
</dbReference>
<dbReference type="eggNOG" id="arCOG02327">
    <property type="taxonomic scope" value="Archaea"/>
</dbReference>
<dbReference type="GO" id="GO:0006355">
    <property type="term" value="P:regulation of DNA-templated transcription"/>
    <property type="evidence" value="ECO:0007669"/>
    <property type="project" value="InterPro"/>
</dbReference>
<comment type="caution">
    <text evidence="10">The sequence shown here is derived from an EMBL/GenBank/DDBJ whole genome shotgun (WGS) entry which is preliminary data.</text>
</comment>
<dbReference type="SUPFAM" id="SSF55785">
    <property type="entry name" value="PYP-like sensor domain (PAS domain)"/>
    <property type="match status" value="5"/>
</dbReference>
<protein>
    <recommendedName>
        <fullName evidence="2">histidine kinase</fullName>
        <ecNumber evidence="2">2.7.13.3</ecNumber>
    </recommendedName>
</protein>
<evidence type="ECO:0000256" key="4">
    <source>
        <dbReference type="ARBA" id="ARBA00022679"/>
    </source>
</evidence>
<dbReference type="InterPro" id="IPR036097">
    <property type="entry name" value="HisK_dim/P_sf"/>
</dbReference>
<evidence type="ECO:0000259" key="9">
    <source>
        <dbReference type="PROSITE" id="PS50113"/>
    </source>
</evidence>
<dbReference type="InterPro" id="IPR013655">
    <property type="entry name" value="PAS_fold_3"/>
</dbReference>
<keyword evidence="3" id="KW-0597">Phosphoprotein</keyword>
<dbReference type="OrthoDB" id="342253at2157"/>
<feature type="domain" description="PAS" evidence="8">
    <location>
        <begin position="527"/>
        <end position="563"/>
    </location>
</feature>
<dbReference type="EMBL" id="AOIB01000026">
    <property type="protein sequence ID" value="ELY56874.1"/>
    <property type="molecule type" value="Genomic_DNA"/>
</dbReference>
<evidence type="ECO:0000256" key="3">
    <source>
        <dbReference type="ARBA" id="ARBA00022553"/>
    </source>
</evidence>
<dbReference type="Gene3D" id="3.30.565.10">
    <property type="entry name" value="Histidine kinase-like ATPase, C-terminal domain"/>
    <property type="match status" value="1"/>
</dbReference>
<dbReference type="InterPro" id="IPR036890">
    <property type="entry name" value="HATPase_C_sf"/>
</dbReference>
<evidence type="ECO:0000313" key="10">
    <source>
        <dbReference type="EMBL" id="ELY56874.1"/>
    </source>
</evidence>
<dbReference type="EC" id="2.7.13.3" evidence="2"/>
<dbReference type="eggNOG" id="arCOG06918">
    <property type="taxonomic scope" value="Archaea"/>
</dbReference>
<feature type="region of interest" description="Disordered" evidence="6">
    <location>
        <begin position="131"/>
        <end position="150"/>
    </location>
</feature>
<evidence type="ECO:0000259" key="7">
    <source>
        <dbReference type="PROSITE" id="PS50109"/>
    </source>
</evidence>
<feature type="domain" description="PAS" evidence="8">
    <location>
        <begin position="159"/>
        <end position="229"/>
    </location>
</feature>
<dbReference type="InterPro" id="IPR035965">
    <property type="entry name" value="PAS-like_dom_sf"/>
</dbReference>
<dbReference type="InterPro" id="IPR003661">
    <property type="entry name" value="HisK_dim/P_dom"/>
</dbReference>
<dbReference type="Pfam" id="PF08448">
    <property type="entry name" value="PAS_4"/>
    <property type="match status" value="3"/>
</dbReference>
<dbReference type="InterPro" id="IPR001610">
    <property type="entry name" value="PAC"/>
</dbReference>
<keyword evidence="11" id="KW-1185">Reference proteome</keyword>
<dbReference type="SMART" id="SM00387">
    <property type="entry name" value="HATPase_c"/>
    <property type="match status" value="1"/>
</dbReference>
<evidence type="ECO:0000256" key="5">
    <source>
        <dbReference type="ARBA" id="ARBA00022777"/>
    </source>
</evidence>
<dbReference type="eggNOG" id="arCOG07605">
    <property type="taxonomic scope" value="Archaea"/>
</dbReference>
<dbReference type="FunFam" id="3.30.565.10:FF:000006">
    <property type="entry name" value="Sensor histidine kinase WalK"/>
    <property type="match status" value="1"/>
</dbReference>
<dbReference type="InterPro" id="IPR052162">
    <property type="entry name" value="Sensor_kinase/Photoreceptor"/>
</dbReference>
<proteinExistence type="predicted"/>
<dbReference type="SMART" id="SM00091">
    <property type="entry name" value="PAS"/>
    <property type="match status" value="5"/>
</dbReference>
<sequence>MSDRAESTEELRWSTGSPAVERQRFRAIADALDGGVLQLDADGRIVTVTDDLLEIAGYAREQLVGARVSALFDDDVLEREDEGESEDDPGHRRDLETVIETTDGRTVDCTVRLERLIEEGEERGTVCIVRHSGAPPRAGRGSDDPDPRTRRLERSVEQLSSELDAVFDRISDAFCALDDGWRVTYVNDRAAELLGRPAEDLHGANVWEALPSLVGTHLEERLRTVMATKKPLSFERRVEPLDSWVQMDVYPTEVGISVYFRDVTEQVERERQLTVSERRYRTLAEQFPNGIVALFDLDGEYTLAAGRGFDRLDADPADLEGKHFREVWDESVAATVGPAYQRALEGEEQRIELEQDGRAWLVHVVPVTDDGGNVVAGLTMAQDVTDQRERERFLQDAKAQLEAATEAGAVGTWEWRVQEDQFVAGAAFAKTFGVDPDEAREGVSLERFVSSIHPADRDRVERSIEDALEHCSEYEEEYRVRNADGDLRWLVVRGHVECDEDGTPRTFPGAVADITERKRAERKLQTHKRQLETLFEVLPVAVIVGDADGRLIEANETARELWGGDVFDAEAIGDYERYDGWWADTGDPIEPEEWTMTRVLEGEEVTDPDVHEIETADGERRIVMTHGMPVRDDHGEVRRGVITQTDVTERREYQRRLEETIEKLETSNQRLERFAYAASHDLQEPLRMVSSYLRLLEDRYGDRLDGDAEEFLAFAVDGADRMREMIDGLLAYSRIDTAGEPLEPVELEAVFDDVLGGLGGRIEESNAEIDAESLPWVEGDPKQLRQLLRNLLSNALTYSRENEPRITVSTERQGPMWRISVRDEGIGIHPDETERIFEVFHRLHTHDEYAGSGIGLALCRRIVERHGGEIWVESEPGEGSTFSFTLPAADEAYGSR</sequence>
<evidence type="ECO:0000256" key="2">
    <source>
        <dbReference type="ARBA" id="ARBA00012438"/>
    </source>
</evidence>
<dbReference type="CDD" id="cd00130">
    <property type="entry name" value="PAS"/>
    <property type="match status" value="4"/>
</dbReference>
<feature type="domain" description="PAC" evidence="9">
    <location>
        <begin position="606"/>
        <end position="659"/>
    </location>
</feature>
<evidence type="ECO:0000256" key="1">
    <source>
        <dbReference type="ARBA" id="ARBA00000085"/>
    </source>
</evidence>
<dbReference type="Gene3D" id="1.10.287.130">
    <property type="match status" value="1"/>
</dbReference>
<feature type="domain" description="Histidine kinase" evidence="7">
    <location>
        <begin position="677"/>
        <end position="890"/>
    </location>
</feature>
<evidence type="ECO:0000313" key="11">
    <source>
        <dbReference type="Proteomes" id="UP000011688"/>
    </source>
</evidence>
<dbReference type="STRING" id="1227497.C491_12755"/>
<dbReference type="InterPro" id="IPR013656">
    <property type="entry name" value="PAS_4"/>
</dbReference>